<dbReference type="InterPro" id="IPR014395">
    <property type="entry name" value="Pen/GL7ACA/AHL_acylase"/>
</dbReference>
<dbReference type="PANTHER" id="PTHR34218:SF4">
    <property type="entry name" value="ACYL-HOMOSERINE LACTONE ACYLASE QUIP"/>
    <property type="match status" value="1"/>
</dbReference>
<reference evidence="7 8" key="1">
    <citation type="journal article" date="2018" name="Aquat. Microb. Ecol.">
        <title>Gammaproteobacterial methanotrophs dominate.</title>
        <authorList>
            <person name="Rissanen A.J."/>
            <person name="Saarenheimo J."/>
            <person name="Tiirola M."/>
            <person name="Peura S."/>
            <person name="Aalto S.L."/>
            <person name="Karvinen A."/>
            <person name="Nykanen H."/>
        </authorList>
    </citation>
    <scope>NUCLEOTIDE SEQUENCE [LARGE SCALE GENOMIC DNA]</scope>
    <source>
        <strain evidence="7">AMbin10</strain>
    </source>
</reference>
<keyword evidence="2" id="KW-0378">Hydrolase</keyword>
<evidence type="ECO:0000313" key="7">
    <source>
        <dbReference type="EMBL" id="PZN74577.1"/>
    </source>
</evidence>
<dbReference type="InterPro" id="IPR043146">
    <property type="entry name" value="Penicillin_amidase_N_B-knob"/>
</dbReference>
<dbReference type="InterPro" id="IPR002692">
    <property type="entry name" value="S45"/>
</dbReference>
<dbReference type="Gene3D" id="1.10.439.10">
    <property type="entry name" value="Penicillin Amidohydrolase, domain 1"/>
    <property type="match status" value="1"/>
</dbReference>
<evidence type="ECO:0000256" key="2">
    <source>
        <dbReference type="ARBA" id="ARBA00022801"/>
    </source>
</evidence>
<evidence type="ECO:0000256" key="3">
    <source>
        <dbReference type="ARBA" id="ARBA00023145"/>
    </source>
</evidence>
<evidence type="ECO:0000256" key="1">
    <source>
        <dbReference type="ARBA" id="ARBA00006586"/>
    </source>
</evidence>
<keyword evidence="3" id="KW-0865">Zymogen</keyword>
<gene>
    <name evidence="7" type="ORF">DM484_20930</name>
</gene>
<dbReference type="GO" id="GO:0016811">
    <property type="term" value="F:hydrolase activity, acting on carbon-nitrogen (but not peptide) bonds, in linear amides"/>
    <property type="evidence" value="ECO:0007669"/>
    <property type="project" value="InterPro"/>
</dbReference>
<dbReference type="GO" id="GO:0017000">
    <property type="term" value="P:antibiotic biosynthetic process"/>
    <property type="evidence" value="ECO:0007669"/>
    <property type="project" value="InterPro"/>
</dbReference>
<comment type="similarity">
    <text evidence="1">Belongs to the peptidase S45 family.</text>
</comment>
<feature type="binding site" evidence="6">
    <location>
        <position position="389"/>
    </location>
    <ligand>
        <name>Ca(2+)</name>
        <dbReference type="ChEBI" id="CHEBI:29108"/>
    </ligand>
</feature>
<evidence type="ECO:0000313" key="8">
    <source>
        <dbReference type="Proteomes" id="UP000249396"/>
    </source>
</evidence>
<name>A0A2W4SV68_9GAMM</name>
<dbReference type="AlphaFoldDB" id="A0A2W4SV68"/>
<dbReference type="SUPFAM" id="SSF56235">
    <property type="entry name" value="N-terminal nucleophile aminohydrolases (Ntn hydrolases)"/>
    <property type="match status" value="1"/>
</dbReference>
<feature type="active site" description="Nucleophile" evidence="5">
    <location>
        <position position="317"/>
    </location>
</feature>
<protein>
    <submittedName>
        <fullName evidence="7">Penicillin acylase family protein</fullName>
    </submittedName>
</protein>
<dbReference type="Gene3D" id="1.10.1400.10">
    <property type="match status" value="1"/>
</dbReference>
<comment type="cofactor">
    <cofactor evidence="6">
        <name>Ca(2+)</name>
        <dbReference type="ChEBI" id="CHEBI:29108"/>
    </cofactor>
    <text evidence="6">Binds 1 Ca(2+) ion per dimer.</text>
</comment>
<dbReference type="Proteomes" id="UP000249396">
    <property type="component" value="Unassembled WGS sequence"/>
</dbReference>
<dbReference type="InterPro" id="IPR023343">
    <property type="entry name" value="Penicillin_amidase_dom1"/>
</dbReference>
<dbReference type="GO" id="GO:0046872">
    <property type="term" value="F:metal ion binding"/>
    <property type="evidence" value="ECO:0007669"/>
    <property type="project" value="UniProtKB-KW"/>
</dbReference>
<feature type="binding site" evidence="6">
    <location>
        <position position="183"/>
    </location>
    <ligand>
        <name>Ca(2+)</name>
        <dbReference type="ChEBI" id="CHEBI:29108"/>
    </ligand>
</feature>
<evidence type="ECO:0000256" key="4">
    <source>
        <dbReference type="ARBA" id="ARBA00038735"/>
    </source>
</evidence>
<dbReference type="Pfam" id="PF01804">
    <property type="entry name" value="Penicil_amidase"/>
    <property type="match status" value="1"/>
</dbReference>
<evidence type="ECO:0000256" key="5">
    <source>
        <dbReference type="PIRSR" id="PIRSR001227-1"/>
    </source>
</evidence>
<keyword evidence="6" id="KW-0106">Calcium</keyword>
<dbReference type="Gene3D" id="3.60.20.10">
    <property type="entry name" value="Glutamine Phosphoribosylpyrophosphate, subunit 1, domain 1"/>
    <property type="match status" value="1"/>
</dbReference>
<accession>A0A2W4SV68</accession>
<comment type="caution">
    <text evidence="7">The sequence shown here is derived from an EMBL/GenBank/DDBJ whole genome shotgun (WGS) entry which is preliminary data.</text>
</comment>
<feature type="binding site" evidence="6">
    <location>
        <position position="392"/>
    </location>
    <ligand>
        <name>Ca(2+)</name>
        <dbReference type="ChEBI" id="CHEBI:29108"/>
    </ligand>
</feature>
<keyword evidence="6" id="KW-0479">Metal-binding</keyword>
<dbReference type="InterPro" id="IPR043147">
    <property type="entry name" value="Penicillin_amidase_A-knob"/>
</dbReference>
<proteinExistence type="inferred from homology"/>
<dbReference type="InterPro" id="IPR029055">
    <property type="entry name" value="Ntn_hydrolases_N"/>
</dbReference>
<sequence>MIFKRLLFSSLAVLLLSLGAIYSVLWMSLPKLDGEVTINGLHDTVEVASDGLGIPTIRASNRDDVFMALGWIHARDRLFQMDLIRRKTAGRLAELFGPVALDWDKRQRAYGFERAARDIFAALPEGQKQTLYAYAAGVNAFLTQAKVLPPEFLALRHSPEPWRVEDSLLVGLGMFQTLNSQEEGERMLTVMKASLPEAVTQFLTPDTGEYDAVLVGGQQSHRPARAIPVEDWAKLILDRPQPNPNTVELCRHTGRDCRYPEHREVNLACPPWRLGSGNPCRNDEENLNLTALLMGERASELNPTALAVDPLSSIIGSNQWVVGGAKTRDGRAILANDMHLNLSVPNIWYRASLHYGIRTMTGVTLPGLPLLVVGSNGHVAWGFTNVDADDLDLVRLEINPANPDEYRTPQGWQAFDRHVELIRIKGEPDQAVEIKNTQWGPVSPKTLMGHPVAMHWTALQATGVDLGLLGMDSAETLDHAMAVINHSGGPTQNVVLADDQGHIGWTLTGRYPLRRGFDGSVSVSWAERGIGWDGTILPEALPRLVDPPSGFISTANNRTLGKDYPYVIAHNQANGYRAHRIGQRLAEMEKLGEQDMFSIQLDTRSEFFDYYRNLALEMIGKEKPQTPELDEARRYIDAWNGHMDADSLGIGLLWQWREKLAAIVFAPVAAHCRHVEAGFSYAWRQMETPLRALLTQRIQSTLPSGQYRDWRDLILQSLAESVRELKRQHGSETLVGLSWGEVNRVPVRHPFSKSMPFLSPLLDMANAGLSGCAGFCVRIVGNGHGASERMVISPGHQEQGILHMPGGQSGHPLSVHYRDQHPAWREGIPLPFQPGESRHKLLFLPKHSQ</sequence>
<organism evidence="7 8">
    <name type="scientific">Candidatus Methylumidiphilus alinenensis</name>
    <dbReference type="NCBI Taxonomy" id="2202197"/>
    <lineage>
        <taxon>Bacteria</taxon>
        <taxon>Pseudomonadati</taxon>
        <taxon>Pseudomonadota</taxon>
        <taxon>Gammaproteobacteria</taxon>
        <taxon>Methylococcales</taxon>
        <taxon>Candidatus Methylumidiphilus</taxon>
    </lineage>
</organism>
<dbReference type="PIRSF" id="PIRSF001227">
    <property type="entry name" value="Pen_acylase"/>
    <property type="match status" value="1"/>
</dbReference>
<dbReference type="PANTHER" id="PTHR34218">
    <property type="entry name" value="PEPTIDASE S45 PENICILLIN AMIDASE"/>
    <property type="match status" value="1"/>
</dbReference>
<comment type="subunit">
    <text evidence="4">Heterodimer of an alpha subunit and a beta subunit processed from the same precursor.</text>
</comment>
<dbReference type="EMBL" id="QJPH01000420">
    <property type="protein sequence ID" value="PZN74577.1"/>
    <property type="molecule type" value="Genomic_DNA"/>
</dbReference>
<evidence type="ECO:0000256" key="6">
    <source>
        <dbReference type="PIRSR" id="PIRSR001227-2"/>
    </source>
</evidence>
<dbReference type="CDD" id="cd03747">
    <property type="entry name" value="Ntn_PGA_like"/>
    <property type="match status" value="1"/>
</dbReference>
<dbReference type="Gene3D" id="2.30.120.10">
    <property type="match status" value="1"/>
</dbReference>